<dbReference type="AlphaFoldDB" id="A0A060HPI3"/>
<feature type="domain" description="HTH arsR-type" evidence="1">
    <location>
        <begin position="19"/>
        <end position="62"/>
    </location>
</feature>
<dbReference type="GO" id="GO:0003700">
    <property type="term" value="F:DNA-binding transcription factor activity"/>
    <property type="evidence" value="ECO:0007669"/>
    <property type="project" value="InterPro"/>
</dbReference>
<evidence type="ECO:0000313" key="2">
    <source>
        <dbReference type="EMBL" id="AIC15446.1"/>
    </source>
</evidence>
<dbReference type="PANTHER" id="PTHR38600">
    <property type="entry name" value="TRANSCRIPTIONAL REGULATORY PROTEIN"/>
    <property type="match status" value="1"/>
</dbReference>
<dbReference type="PANTHER" id="PTHR38600:SF2">
    <property type="entry name" value="SLL0088 PROTEIN"/>
    <property type="match status" value="1"/>
</dbReference>
<dbReference type="CDD" id="cd00090">
    <property type="entry name" value="HTH_ARSR"/>
    <property type="match status" value="1"/>
</dbReference>
<organism evidence="2 3">
    <name type="scientific">Nitrososphaera viennensis EN76</name>
    <dbReference type="NCBI Taxonomy" id="926571"/>
    <lineage>
        <taxon>Archaea</taxon>
        <taxon>Nitrososphaerota</taxon>
        <taxon>Nitrososphaeria</taxon>
        <taxon>Nitrososphaerales</taxon>
        <taxon>Nitrososphaeraceae</taxon>
        <taxon>Nitrososphaera</taxon>
    </lineage>
</organism>
<dbReference type="SUPFAM" id="SSF46785">
    <property type="entry name" value="Winged helix' DNA-binding domain"/>
    <property type="match status" value="1"/>
</dbReference>
<gene>
    <name evidence="2" type="ORF">NVIE_012130</name>
</gene>
<dbReference type="InterPro" id="IPR036388">
    <property type="entry name" value="WH-like_DNA-bd_sf"/>
</dbReference>
<dbReference type="HOGENOM" id="CLU_078469_2_1_2"/>
<dbReference type="EMBL" id="CP007536">
    <property type="protein sequence ID" value="AIC15446.1"/>
    <property type="molecule type" value="Genomic_DNA"/>
</dbReference>
<dbReference type="Pfam" id="PF01022">
    <property type="entry name" value="HTH_5"/>
    <property type="match status" value="1"/>
</dbReference>
<dbReference type="InterPro" id="IPR011991">
    <property type="entry name" value="ArsR-like_HTH"/>
</dbReference>
<keyword evidence="3" id="KW-1185">Reference proteome</keyword>
<dbReference type="RefSeq" id="WP_075054449.1">
    <property type="nucleotide sequence ID" value="NZ_CP007536.1"/>
</dbReference>
<protein>
    <submittedName>
        <fullName evidence="2">Putative transcriptional regulator</fullName>
    </submittedName>
</protein>
<sequence length="223" mass="25312">MDSAPESNEIAGGYSGPKKKILYYLKVMQQAQLRDLAEAMKISKMAVHKHLAVLQERGLVESIEIRKGVGRPKMFYQLTNDCKRVFPKAYNAVAVCALDFIERNMGKEGVEKILRERQSELYDKYYPRLKGLTFDAKVKELARIRDEEGYIAESKKHGRQKGGGSGHILLEYNCPILEIAEKHGEACSTEVEMFEKLLDAKVEATHRAANGDRVCRFEIQNNS</sequence>
<dbReference type="Proteomes" id="UP000027093">
    <property type="component" value="Chromosome"/>
</dbReference>
<dbReference type="GeneID" id="74946472"/>
<dbReference type="KEGG" id="nvn:NVIE_012130"/>
<accession>A0A060HPI3</accession>
<dbReference type="InterPro" id="IPR001845">
    <property type="entry name" value="HTH_ArsR_DNA-bd_dom"/>
</dbReference>
<evidence type="ECO:0000259" key="1">
    <source>
        <dbReference type="Pfam" id="PF01022"/>
    </source>
</evidence>
<name>A0A060HPI3_9ARCH</name>
<proteinExistence type="predicted"/>
<dbReference type="Gene3D" id="1.10.10.10">
    <property type="entry name" value="Winged helix-like DNA-binding domain superfamily/Winged helix DNA-binding domain"/>
    <property type="match status" value="1"/>
</dbReference>
<evidence type="ECO:0000313" key="3">
    <source>
        <dbReference type="Proteomes" id="UP000027093"/>
    </source>
</evidence>
<reference evidence="2 3" key="1">
    <citation type="journal article" date="2014" name="Int. J. Syst. Evol. Microbiol.">
        <title>Nitrososphaera viennensis gen. nov., sp. nov., an aerobic and mesophilic, ammonia-oxidizing archaeon from soil and a member of the archaeal phylum Thaumarchaeota.</title>
        <authorList>
            <person name="Stieglmeier M."/>
            <person name="Klingl A."/>
            <person name="Alves R.J."/>
            <person name="Rittmann S.K."/>
            <person name="Melcher M."/>
            <person name="Leisch N."/>
            <person name="Schleper C."/>
        </authorList>
    </citation>
    <scope>NUCLEOTIDE SEQUENCE [LARGE SCALE GENOMIC DNA]</scope>
    <source>
        <strain evidence="2">EN76</strain>
    </source>
</reference>
<dbReference type="InterPro" id="IPR036390">
    <property type="entry name" value="WH_DNA-bd_sf"/>
</dbReference>
<dbReference type="OrthoDB" id="56972at2157"/>